<evidence type="ECO:0000259" key="1">
    <source>
        <dbReference type="Pfam" id="PF14267"/>
    </source>
</evidence>
<dbReference type="KEGG" id="dfi:AXF13_15195"/>
<gene>
    <name evidence="2" type="ORF">AXF13_15195</name>
</gene>
<proteinExistence type="predicted"/>
<feature type="domain" description="DUF4357" evidence="1">
    <location>
        <begin position="223"/>
        <end position="276"/>
    </location>
</feature>
<dbReference type="Pfam" id="PF14267">
    <property type="entry name" value="DUF4357"/>
    <property type="match status" value="1"/>
</dbReference>
<protein>
    <submittedName>
        <fullName evidence="2">Peptide methionine sulfoxide reductase</fullName>
    </submittedName>
</protein>
<reference evidence="3" key="1">
    <citation type="submission" date="2016-02" db="EMBL/GenBank/DDBJ databases">
        <authorList>
            <person name="Holder M.E."/>
            <person name="Ajami N.J."/>
            <person name="Petrosino J.F."/>
        </authorList>
    </citation>
    <scope>NUCLEOTIDE SEQUENCE [LARGE SCALE GENOMIC DNA]</scope>
    <source>
        <strain evidence="3">CCUG 45958</strain>
    </source>
</reference>
<dbReference type="AlphaFoldDB" id="A0A109W541"/>
<accession>A0A109W541</accession>
<evidence type="ECO:0000313" key="2">
    <source>
        <dbReference type="EMBL" id="AMD91368.1"/>
    </source>
</evidence>
<dbReference type="InterPro" id="IPR025579">
    <property type="entry name" value="DUF4357"/>
</dbReference>
<dbReference type="RefSeq" id="WP_062254499.1">
    <property type="nucleotide sequence ID" value="NZ_CP014229.1"/>
</dbReference>
<organism evidence="2 3">
    <name type="scientific">Desulfovibrio fairfieldensis</name>
    <dbReference type="NCBI Taxonomy" id="44742"/>
    <lineage>
        <taxon>Bacteria</taxon>
        <taxon>Pseudomonadati</taxon>
        <taxon>Thermodesulfobacteriota</taxon>
        <taxon>Desulfovibrionia</taxon>
        <taxon>Desulfovibrionales</taxon>
        <taxon>Desulfovibrionaceae</taxon>
        <taxon>Desulfovibrio</taxon>
    </lineage>
</organism>
<dbReference type="EMBL" id="CP014229">
    <property type="protein sequence ID" value="AMD91368.1"/>
    <property type="molecule type" value="Genomic_DNA"/>
</dbReference>
<dbReference type="Proteomes" id="UP000069241">
    <property type="component" value="Chromosome"/>
</dbReference>
<dbReference type="CDD" id="cd10447">
    <property type="entry name" value="GIY-YIG_unchar_2"/>
    <property type="match status" value="1"/>
</dbReference>
<keyword evidence="3" id="KW-1185">Reference proteome</keyword>
<dbReference type="STRING" id="44742.AXF13_15195"/>
<name>A0A109W541_9BACT</name>
<sequence length="294" mass="32189">MPGAYSIRIFLPNGEPNGLRILSRPNWTGTGVTFARTGFQEATKRKELSQAGVYVLVGNSEDSTLPTIYIGEGDPVLGRLKSHNLNKDFWNWAVVFTTTDNSLNKAHIQHLESRLVELAKDRKRCNLENGNQPQPPTLIESELADMESFLGYMLGVFPLIGIDIFESAKSAGKAKSKDMFSLKGRDGIFAKAVQNPSGFIVLKDSTAAPGTTPSISKSIKAFREDLIRQGVLLKNGELYTFTQDYTFSSPSMASSVTLGRNTNGRSIWKDKSGKSLNDLAAESTDCDPQDEKSA</sequence>
<evidence type="ECO:0000313" key="3">
    <source>
        <dbReference type="Proteomes" id="UP000069241"/>
    </source>
</evidence>